<dbReference type="AlphaFoldDB" id="A0A1S1P1F6"/>
<accession>A0A1S1P1F6</accession>
<sequence length="179" mass="20481">MNYRCLPWLIALTLLLGGCQIEQEKQTAGIQCYTHGIPTLVDNACMLPTWVAFGLKSQTADKDWRDQVLEYMDGDTLREKLVRATALAWGDPEHWSEANRLFEDNIDHAPADIRPLLEQWQGELELRRHMQANSHQRGQNTAELKARIDKLKAENDRLSAKLDALTAIEESMNQRRSSP</sequence>
<dbReference type="RefSeq" id="WP_070975950.1">
    <property type="nucleotide sequence ID" value="NZ_CP043420.1"/>
</dbReference>
<reference evidence="1 2" key="1">
    <citation type="submission" date="2019-08" db="EMBL/GenBank/DDBJ databases">
        <title>Complete genome sequence of Kushneria sp. YCWA18, a halophilic phosphate-solubilizing bacterium isolated from Daqiao saltern in China.</title>
        <authorList>
            <person name="Du G.-X."/>
            <person name="Qu L.-Y."/>
        </authorList>
    </citation>
    <scope>NUCLEOTIDE SEQUENCE [LARGE SCALE GENOMIC DNA]</scope>
    <source>
        <strain evidence="1 2">YCWA18</strain>
    </source>
</reference>
<keyword evidence="2" id="KW-1185">Reference proteome</keyword>
<dbReference type="STRING" id="657387.BH688_00635"/>
<evidence type="ECO:0000313" key="2">
    <source>
        <dbReference type="Proteomes" id="UP000322553"/>
    </source>
</evidence>
<protein>
    <submittedName>
        <fullName evidence="1">Uncharacterized protein</fullName>
    </submittedName>
</protein>
<dbReference type="PROSITE" id="PS51257">
    <property type="entry name" value="PROKAR_LIPOPROTEIN"/>
    <property type="match status" value="1"/>
</dbReference>
<proteinExistence type="predicted"/>
<organism evidence="1 2">
    <name type="scientific">Kushneria phosphatilytica</name>
    <dbReference type="NCBI Taxonomy" id="657387"/>
    <lineage>
        <taxon>Bacteria</taxon>
        <taxon>Pseudomonadati</taxon>
        <taxon>Pseudomonadota</taxon>
        <taxon>Gammaproteobacteria</taxon>
        <taxon>Oceanospirillales</taxon>
        <taxon>Halomonadaceae</taxon>
        <taxon>Kushneria</taxon>
    </lineage>
</organism>
<dbReference type="OrthoDB" id="6172547at2"/>
<gene>
    <name evidence="1" type="ORF">FY550_04375</name>
</gene>
<name>A0A1S1P1F6_9GAMM</name>
<dbReference type="EMBL" id="CP043420">
    <property type="protein sequence ID" value="QEL10446.1"/>
    <property type="molecule type" value="Genomic_DNA"/>
</dbReference>
<dbReference type="Proteomes" id="UP000322553">
    <property type="component" value="Chromosome"/>
</dbReference>
<dbReference type="KEGG" id="kuy:FY550_04375"/>
<evidence type="ECO:0000313" key="1">
    <source>
        <dbReference type="EMBL" id="QEL10446.1"/>
    </source>
</evidence>